<evidence type="ECO:0000313" key="2">
    <source>
        <dbReference type="EMBL" id="OBZ76437.1"/>
    </source>
</evidence>
<feature type="region of interest" description="Disordered" evidence="1">
    <location>
        <begin position="121"/>
        <end position="175"/>
    </location>
</feature>
<dbReference type="OMA" id="HIMAPSR"/>
<feature type="compositionally biased region" description="Low complexity" evidence="1">
    <location>
        <begin position="58"/>
        <end position="73"/>
    </location>
</feature>
<feature type="compositionally biased region" description="Polar residues" evidence="1">
    <location>
        <begin position="124"/>
        <end position="135"/>
    </location>
</feature>
<feature type="compositionally biased region" description="Low complexity" evidence="1">
    <location>
        <begin position="24"/>
        <end position="51"/>
    </location>
</feature>
<feature type="region of interest" description="Disordered" evidence="1">
    <location>
        <begin position="14"/>
        <end position="84"/>
    </location>
</feature>
<feature type="compositionally biased region" description="Basic and acidic residues" evidence="1">
    <location>
        <begin position="74"/>
        <end position="83"/>
    </location>
</feature>
<dbReference type="EMBL" id="LUGG01000003">
    <property type="protein sequence ID" value="OBZ76437.1"/>
    <property type="molecule type" value="Genomic_DNA"/>
</dbReference>
<proteinExistence type="predicted"/>
<comment type="caution">
    <text evidence="2">The sequence shown here is derived from an EMBL/GenBank/DDBJ whole genome shotgun (WGS) entry which is preliminary data.</text>
</comment>
<dbReference type="Proteomes" id="UP000092993">
    <property type="component" value="Unassembled WGS sequence"/>
</dbReference>
<reference evidence="2 3" key="1">
    <citation type="submission" date="2016-03" db="EMBL/GenBank/DDBJ databases">
        <title>Whole genome sequencing of Grifola frondosa 9006-11.</title>
        <authorList>
            <person name="Min B."/>
            <person name="Park H."/>
            <person name="Kim J.-G."/>
            <person name="Cho H."/>
            <person name="Oh Y.-L."/>
            <person name="Kong W.-S."/>
            <person name="Choi I.-G."/>
        </authorList>
    </citation>
    <scope>NUCLEOTIDE SEQUENCE [LARGE SCALE GENOMIC DNA]</scope>
    <source>
        <strain evidence="2 3">9006-11</strain>
    </source>
</reference>
<accession>A0A1C7MII4</accession>
<sequence>MTTLPSFVELMASLGLGNSTDSPDSSSAPRHSRTSSQSSTTSSVSQASDTVIPSQANIYSITSPSIVVSSPEVSPDRESDWERRRTRIARYSPYCTAISHARKGSMPSVITEEEAVLNRPARAMSTSPRLSSISRNTDRRSRPIASVTPQSSPISPTFPHSVRKRSSTPSLPLSIPTLPPIFSIPSFKNNNSDTEDEDMDTMSELSSFQLEQPAQVVSSPRHGTRAISIRSHALAPHLKITIGTASHR</sequence>
<evidence type="ECO:0000313" key="3">
    <source>
        <dbReference type="Proteomes" id="UP000092993"/>
    </source>
</evidence>
<dbReference type="AlphaFoldDB" id="A0A1C7MII4"/>
<evidence type="ECO:0000256" key="1">
    <source>
        <dbReference type="SAM" id="MobiDB-lite"/>
    </source>
</evidence>
<protein>
    <submittedName>
        <fullName evidence="2">Uncharacterized protein</fullName>
    </submittedName>
</protein>
<dbReference type="OrthoDB" id="3233824at2759"/>
<name>A0A1C7MII4_GRIFR</name>
<organism evidence="2 3">
    <name type="scientific">Grifola frondosa</name>
    <name type="common">Maitake</name>
    <name type="synonym">Polyporus frondosus</name>
    <dbReference type="NCBI Taxonomy" id="5627"/>
    <lineage>
        <taxon>Eukaryota</taxon>
        <taxon>Fungi</taxon>
        <taxon>Dikarya</taxon>
        <taxon>Basidiomycota</taxon>
        <taxon>Agaricomycotina</taxon>
        <taxon>Agaricomycetes</taxon>
        <taxon>Polyporales</taxon>
        <taxon>Grifolaceae</taxon>
        <taxon>Grifola</taxon>
    </lineage>
</organism>
<keyword evidence="3" id="KW-1185">Reference proteome</keyword>
<gene>
    <name evidence="2" type="ORF">A0H81_03574</name>
</gene>
<dbReference type="STRING" id="5627.A0A1C7MII4"/>